<dbReference type="PANTHER" id="PTHR48090">
    <property type="entry name" value="UNDECAPRENYL-PHOSPHATE 4-DEOXY-4-FORMAMIDO-L-ARABINOSE TRANSFERASE-RELATED"/>
    <property type="match status" value="1"/>
</dbReference>
<dbReference type="eggNOG" id="COG1216">
    <property type="taxonomic scope" value="Bacteria"/>
</dbReference>
<evidence type="ECO:0000256" key="1">
    <source>
        <dbReference type="ARBA" id="ARBA00006739"/>
    </source>
</evidence>
<organism evidence="3 4">
    <name type="scientific">Fannyhessea vaginae DSM 15829</name>
    <dbReference type="NCBI Taxonomy" id="525256"/>
    <lineage>
        <taxon>Bacteria</taxon>
        <taxon>Bacillati</taxon>
        <taxon>Actinomycetota</taxon>
        <taxon>Coriobacteriia</taxon>
        <taxon>Coriobacteriales</taxon>
        <taxon>Atopobiaceae</taxon>
        <taxon>Fannyhessea</taxon>
    </lineage>
</organism>
<dbReference type="CDD" id="cd04179">
    <property type="entry name" value="DPM_DPG-synthase_like"/>
    <property type="match status" value="1"/>
</dbReference>
<comment type="similarity">
    <text evidence="1">Belongs to the glycosyltransferase 2 family.</text>
</comment>
<name>F1T599_9ACTN</name>
<dbReference type="Proteomes" id="UP000005947">
    <property type="component" value="Unassembled WGS sequence"/>
</dbReference>
<dbReference type="Gene3D" id="3.90.550.10">
    <property type="entry name" value="Spore Coat Polysaccharide Biosynthesis Protein SpsA, Chain A"/>
    <property type="match status" value="1"/>
</dbReference>
<sequence>MHVKTLMRSFMSKILAVVPAYNEAACIERTIRELTASCPQIDYLVVNDGSKDATALICEQNKFNYLSLPINCGLTAGFQTGMKYAYRHNYDAVVQFDADGQHMPDYIMSMYECMCAQDADIVIGSRTGVDKPTGARGLGSRLISALIHLIAHISIQDPTSGMRMYNKKLIRTYAQAFDLAPEPDALAYFARHGYTIKEVPVKMRERQGGQSYFDIGHIISYMSRTCMSIVLFQWFR</sequence>
<feature type="domain" description="Glycosyltransferase 2-like" evidence="2">
    <location>
        <begin position="17"/>
        <end position="172"/>
    </location>
</feature>
<dbReference type="InterPro" id="IPR050256">
    <property type="entry name" value="Glycosyltransferase_2"/>
</dbReference>
<evidence type="ECO:0000259" key="2">
    <source>
        <dbReference type="Pfam" id="PF00535"/>
    </source>
</evidence>
<dbReference type="PANTHER" id="PTHR48090:SF7">
    <property type="entry name" value="RFBJ PROTEIN"/>
    <property type="match status" value="1"/>
</dbReference>
<reference evidence="3 4" key="1">
    <citation type="submission" date="2011-02" db="EMBL/GenBank/DDBJ databases">
        <authorList>
            <person name="Muzny D."/>
            <person name="Qin X."/>
            <person name="Buhay C."/>
            <person name="Dugan-Rocha S."/>
            <person name="Ding Y."/>
            <person name="Chen G."/>
            <person name="Hawes A."/>
            <person name="Holder M."/>
            <person name="Jhangiani S."/>
            <person name="Johnson A."/>
            <person name="Khan Z."/>
            <person name="Li Z."/>
            <person name="Liu W."/>
            <person name="Liu X."/>
            <person name="Perez L."/>
            <person name="Shen H."/>
            <person name="Wang Q."/>
            <person name="Watt J."/>
            <person name="Xi L."/>
            <person name="Xin Y."/>
            <person name="Zhou J."/>
            <person name="Deng J."/>
            <person name="Jiang H."/>
            <person name="Liu Y."/>
            <person name="Qu J."/>
            <person name="Song X.-Z."/>
            <person name="Zhang L."/>
            <person name="Villasana D."/>
            <person name="Johnson A."/>
            <person name="Liu J."/>
            <person name="Liyanage D."/>
            <person name="Lorensuhewa L."/>
            <person name="Robinson T."/>
            <person name="Song A."/>
            <person name="Song B.-B."/>
            <person name="Dinh H."/>
            <person name="Thornton R."/>
            <person name="Coyle M."/>
            <person name="Francisco L."/>
            <person name="Jackson L."/>
            <person name="Javaid M."/>
            <person name="Korchina V."/>
            <person name="Kovar C."/>
            <person name="Mata R."/>
            <person name="Mathew T."/>
            <person name="Ngo R."/>
            <person name="Nguyen L."/>
            <person name="Nguyen N."/>
            <person name="Okwuonu G."/>
            <person name="Ongeri F."/>
            <person name="Pham C."/>
            <person name="Simmons D."/>
            <person name="Wilczek-Boney K."/>
            <person name="Hale W."/>
            <person name="Jakkamsetti A."/>
            <person name="Pham P."/>
            <person name="Ruth R."/>
            <person name="San Lucas F."/>
            <person name="Warren J."/>
            <person name="Zhang J."/>
            <person name="Zhao Z."/>
            <person name="Zhou C."/>
            <person name="Zhu D."/>
            <person name="Lee S."/>
            <person name="Bess C."/>
            <person name="Blankenburg K."/>
            <person name="Forbes L."/>
            <person name="Fu Q."/>
            <person name="Gubbala S."/>
            <person name="Hirani K."/>
            <person name="Jayaseelan J.C."/>
            <person name="Lara F."/>
            <person name="Munidasa M."/>
            <person name="Palculict T."/>
            <person name="Patil S."/>
            <person name="Pu L.-L."/>
            <person name="Saada N."/>
            <person name="Tang L."/>
            <person name="Weissenberger G."/>
            <person name="Zhu Y."/>
            <person name="Hemphill L."/>
            <person name="Shang Y."/>
            <person name="Youmans B."/>
            <person name="Ayvaz T."/>
            <person name="Ross M."/>
            <person name="Santibanez J."/>
            <person name="Aqrawi P."/>
            <person name="Gross S."/>
            <person name="Joshi V."/>
            <person name="Fowler G."/>
            <person name="Nazareth L."/>
            <person name="Reid J."/>
            <person name="Worley K."/>
            <person name="Petrosino J."/>
            <person name="Highlander S."/>
            <person name="Gibbs R."/>
        </authorList>
    </citation>
    <scope>NUCLEOTIDE SEQUENCE [LARGE SCALE GENOMIC DNA]</scope>
    <source>
        <strain evidence="3 4">DSM 15829</strain>
    </source>
</reference>
<dbReference type="InterPro" id="IPR001173">
    <property type="entry name" value="Glyco_trans_2-like"/>
</dbReference>
<proteinExistence type="inferred from homology"/>
<comment type="caution">
    <text evidence="3">The sequence shown here is derived from an EMBL/GenBank/DDBJ whole genome shotgun (WGS) entry which is preliminary data.</text>
</comment>
<keyword evidence="3" id="KW-0808">Transferase</keyword>
<dbReference type="SUPFAM" id="SSF53448">
    <property type="entry name" value="Nucleotide-diphospho-sugar transferases"/>
    <property type="match status" value="1"/>
</dbReference>
<gene>
    <name evidence="3" type="ORF">HMPREF0091_10777</name>
</gene>
<dbReference type="Pfam" id="PF00535">
    <property type="entry name" value="Glycos_transf_2"/>
    <property type="match status" value="1"/>
</dbReference>
<dbReference type="AlphaFoldDB" id="F1T599"/>
<dbReference type="GO" id="GO:0016757">
    <property type="term" value="F:glycosyltransferase activity"/>
    <property type="evidence" value="ECO:0007669"/>
    <property type="project" value="UniProtKB-KW"/>
</dbReference>
<dbReference type="EC" id="2.4.-.-" evidence="3"/>
<accession>F1T599</accession>
<keyword evidence="4" id="KW-1185">Reference proteome</keyword>
<protein>
    <submittedName>
        <fullName evidence="3">Glycosyltransferase, group 2 family protein</fullName>
        <ecNumber evidence="3">2.4.-.-</ecNumber>
    </submittedName>
</protein>
<evidence type="ECO:0000313" key="4">
    <source>
        <dbReference type="Proteomes" id="UP000005947"/>
    </source>
</evidence>
<keyword evidence="3" id="KW-0328">Glycosyltransferase</keyword>
<dbReference type="EMBL" id="ACGK02000001">
    <property type="protein sequence ID" value="EGF23830.1"/>
    <property type="molecule type" value="Genomic_DNA"/>
</dbReference>
<evidence type="ECO:0000313" key="3">
    <source>
        <dbReference type="EMBL" id="EGF23830.1"/>
    </source>
</evidence>
<dbReference type="InterPro" id="IPR029044">
    <property type="entry name" value="Nucleotide-diphossugar_trans"/>
</dbReference>